<keyword evidence="3 7" id="KW-0548">Nucleotidyltransferase</keyword>
<dbReference type="Proteomes" id="UP000555836">
    <property type="component" value="Unassembled WGS sequence"/>
</dbReference>
<evidence type="ECO:0000256" key="3">
    <source>
        <dbReference type="ARBA" id="ARBA00022695"/>
    </source>
</evidence>
<dbReference type="InterPro" id="IPR001937">
    <property type="entry name" value="GalP_UDPtransf1"/>
</dbReference>
<dbReference type="Pfam" id="PF01087">
    <property type="entry name" value="GalP_UDP_transf"/>
    <property type="match status" value="1"/>
</dbReference>
<evidence type="ECO:0000256" key="4">
    <source>
        <dbReference type="ARBA" id="ARBA00023277"/>
    </source>
</evidence>
<gene>
    <name evidence="7" type="primary">galT</name>
    <name evidence="7" type="ORF">HKB21_03650</name>
</gene>
<dbReference type="SUPFAM" id="SSF54197">
    <property type="entry name" value="HIT-like"/>
    <property type="match status" value="1"/>
</dbReference>
<comment type="caution">
    <text evidence="7">The sequence shown here is derived from an EMBL/GenBank/DDBJ whole genome shotgun (WGS) entry which is preliminary data.</text>
</comment>
<dbReference type="GO" id="GO:0005737">
    <property type="term" value="C:cytoplasm"/>
    <property type="evidence" value="ECO:0007669"/>
    <property type="project" value="TreeGrafter"/>
</dbReference>
<protein>
    <recommendedName>
        <fullName evidence="1 5">Galactose-1-phosphate uridylyltransferase</fullName>
        <ecNumber evidence="5">2.7.7.12</ecNumber>
    </recommendedName>
</protein>
<dbReference type="PANTHER" id="PTHR11943:SF1">
    <property type="entry name" value="GALACTOSE-1-PHOSPHATE URIDYLYLTRANSFERASE"/>
    <property type="match status" value="1"/>
</dbReference>
<proteinExistence type="predicted"/>
<dbReference type="GO" id="GO:0008108">
    <property type="term" value="F:UDP-glucose:hexose-1-phosphate uridylyltransferase activity"/>
    <property type="evidence" value="ECO:0007669"/>
    <property type="project" value="UniProtKB-UniRule"/>
</dbReference>
<evidence type="ECO:0000256" key="5">
    <source>
        <dbReference type="NCBIfam" id="TIGR00209"/>
    </source>
</evidence>
<evidence type="ECO:0000313" key="7">
    <source>
        <dbReference type="EMBL" id="NMU24712.1"/>
    </source>
</evidence>
<name>A0A7Y0S1M7_VIBPH</name>
<dbReference type="InterPro" id="IPR036265">
    <property type="entry name" value="HIT-like_sf"/>
</dbReference>
<accession>A0A7Y0S1M7</accession>
<evidence type="ECO:0000256" key="2">
    <source>
        <dbReference type="ARBA" id="ARBA00022679"/>
    </source>
</evidence>
<evidence type="ECO:0000259" key="6">
    <source>
        <dbReference type="Pfam" id="PF01087"/>
    </source>
</evidence>
<keyword evidence="2 7" id="KW-0808">Transferase</keyword>
<reference evidence="7 8" key="1">
    <citation type="submission" date="2020-04" db="EMBL/GenBank/DDBJ databases">
        <title>Whole-genome sequencing of Vibrio spp. from China reveals different genetic environments of blaCTX-M-14 among diverse lineages.</title>
        <authorList>
            <person name="Zheng Z."/>
            <person name="Ye L."/>
            <person name="Chen S."/>
        </authorList>
    </citation>
    <scope>NUCLEOTIDE SEQUENCE [LARGE SCALE GENOMIC DNA]</scope>
    <source>
        <strain evidence="7 8">Vb0574</strain>
    </source>
</reference>
<dbReference type="AlphaFoldDB" id="A0A7Y0S1M7"/>
<feature type="non-terminal residue" evidence="7">
    <location>
        <position position="87"/>
    </location>
</feature>
<dbReference type="Gene3D" id="3.30.428.10">
    <property type="entry name" value="HIT-like"/>
    <property type="match status" value="1"/>
</dbReference>
<evidence type="ECO:0000256" key="1">
    <source>
        <dbReference type="ARBA" id="ARBA00016340"/>
    </source>
</evidence>
<evidence type="ECO:0000313" key="8">
    <source>
        <dbReference type="Proteomes" id="UP000555836"/>
    </source>
</evidence>
<dbReference type="EC" id="2.7.7.12" evidence="5"/>
<dbReference type="InterPro" id="IPR005849">
    <property type="entry name" value="GalP_Utransf_N"/>
</dbReference>
<dbReference type="GO" id="GO:0033499">
    <property type="term" value="P:galactose catabolic process via UDP-galactose, Leloir pathway"/>
    <property type="evidence" value="ECO:0007669"/>
    <property type="project" value="TreeGrafter"/>
</dbReference>
<sequence>MVDSPDAPESDNPLFKTQGVRGLSRVICFSPDHSKTLPELPVNKIRDVIDTWNEQIEELGKDFIWVQAFGNKGETMGCSQPHPHGQI</sequence>
<organism evidence="7 8">
    <name type="scientific">Vibrio parahaemolyticus</name>
    <dbReference type="NCBI Taxonomy" id="670"/>
    <lineage>
        <taxon>Bacteria</taxon>
        <taxon>Pseudomonadati</taxon>
        <taxon>Pseudomonadota</taxon>
        <taxon>Gammaproteobacteria</taxon>
        <taxon>Vibrionales</taxon>
        <taxon>Vibrionaceae</taxon>
        <taxon>Vibrio</taxon>
    </lineage>
</organism>
<dbReference type="NCBIfam" id="TIGR00209">
    <property type="entry name" value="galT_1"/>
    <property type="match status" value="1"/>
</dbReference>
<feature type="non-terminal residue" evidence="7">
    <location>
        <position position="1"/>
    </location>
</feature>
<dbReference type="PANTHER" id="PTHR11943">
    <property type="entry name" value="GALACTOSE-1-PHOSPHATE URIDYLYLTRANSFERASE"/>
    <property type="match status" value="1"/>
</dbReference>
<feature type="domain" description="Galactose-1-phosphate uridyl transferase N-terminal" evidence="6">
    <location>
        <begin position="8"/>
        <end position="87"/>
    </location>
</feature>
<dbReference type="GO" id="GO:0008270">
    <property type="term" value="F:zinc ion binding"/>
    <property type="evidence" value="ECO:0007669"/>
    <property type="project" value="InterPro"/>
</dbReference>
<dbReference type="EMBL" id="JABCLD010000468">
    <property type="protein sequence ID" value="NMU24712.1"/>
    <property type="molecule type" value="Genomic_DNA"/>
</dbReference>
<keyword evidence="4" id="KW-0119">Carbohydrate metabolism</keyword>